<evidence type="ECO:0000256" key="3">
    <source>
        <dbReference type="ARBA" id="ARBA00022827"/>
    </source>
</evidence>
<dbReference type="InterPro" id="IPR050446">
    <property type="entry name" value="FAD-oxidoreductase/Apoptosis"/>
</dbReference>
<protein>
    <submittedName>
        <fullName evidence="6">Oxidoreductase</fullName>
    </submittedName>
</protein>
<dbReference type="SUPFAM" id="SSF55424">
    <property type="entry name" value="FAD/NAD-linked reductases, dimerisation (C-terminal) domain"/>
    <property type="match status" value="1"/>
</dbReference>
<feature type="domain" description="FAD/NAD(P)-binding" evidence="5">
    <location>
        <begin position="4"/>
        <end position="297"/>
    </location>
</feature>
<dbReference type="Gene3D" id="3.50.50.60">
    <property type="entry name" value="FAD/NAD(P)-binding domain"/>
    <property type="match status" value="2"/>
</dbReference>
<dbReference type="Pfam" id="PF07992">
    <property type="entry name" value="Pyr_redox_2"/>
    <property type="match status" value="1"/>
</dbReference>
<proteinExistence type="predicted"/>
<dbReference type="RefSeq" id="WP_139095174.1">
    <property type="nucleotide sequence ID" value="NZ_VDFW01000002.1"/>
</dbReference>
<keyword evidence="4" id="KW-0560">Oxidoreductase</keyword>
<evidence type="ECO:0000313" key="7">
    <source>
        <dbReference type="Proteomes" id="UP000305546"/>
    </source>
</evidence>
<keyword evidence="3" id="KW-0274">FAD</keyword>
<evidence type="ECO:0000256" key="1">
    <source>
        <dbReference type="ARBA" id="ARBA00001974"/>
    </source>
</evidence>
<accession>A0A5C4MBE5</accession>
<dbReference type="InterPro" id="IPR023753">
    <property type="entry name" value="FAD/NAD-binding_dom"/>
</dbReference>
<organism evidence="6 7">
    <name type="scientific">Amycolatopsis alkalitolerans</name>
    <dbReference type="NCBI Taxonomy" id="2547244"/>
    <lineage>
        <taxon>Bacteria</taxon>
        <taxon>Bacillati</taxon>
        <taxon>Actinomycetota</taxon>
        <taxon>Actinomycetes</taxon>
        <taxon>Pseudonocardiales</taxon>
        <taxon>Pseudonocardiaceae</taxon>
        <taxon>Amycolatopsis</taxon>
    </lineage>
</organism>
<gene>
    <name evidence="6" type="ORF">FG385_03915</name>
</gene>
<evidence type="ECO:0000256" key="2">
    <source>
        <dbReference type="ARBA" id="ARBA00022630"/>
    </source>
</evidence>
<dbReference type="SUPFAM" id="SSF51905">
    <property type="entry name" value="FAD/NAD(P)-binding domain"/>
    <property type="match status" value="1"/>
</dbReference>
<dbReference type="InterPro" id="IPR036188">
    <property type="entry name" value="FAD/NAD-bd_sf"/>
</dbReference>
<comment type="cofactor">
    <cofactor evidence="1">
        <name>FAD</name>
        <dbReference type="ChEBI" id="CHEBI:57692"/>
    </cofactor>
</comment>
<dbReference type="InterPro" id="IPR016156">
    <property type="entry name" value="FAD/NAD-linked_Rdtase_dimer_sf"/>
</dbReference>
<dbReference type="PRINTS" id="PR00411">
    <property type="entry name" value="PNDRDTASEI"/>
</dbReference>
<name>A0A5C4MBE5_9PSEU</name>
<keyword evidence="7" id="KW-1185">Reference proteome</keyword>
<dbReference type="AlphaFoldDB" id="A0A5C4MBE5"/>
<dbReference type="EMBL" id="VDFW01000002">
    <property type="protein sequence ID" value="TNC29230.1"/>
    <property type="molecule type" value="Genomic_DNA"/>
</dbReference>
<dbReference type="OrthoDB" id="4475657at2"/>
<sequence>MTDRVVVVGASLAGLRAAESVRRAGFPGEVVVLGAERHMPYNRPPLSKTLDGADPVEWLKPGRHAAEVEWRLGQAVTGSDLSARTVRLESGDVLSWTGLVVASGLRPRRLDLPEPAAGRYVLRSLEDRDRLLSAFDEVRSLVVIGAGFIGCEVAAAAAARGVKTHVVAPETVPIERPLGPLVGTEIRRRLEALGVLFHLGTVPVEFRGEARVRSVVLADWTEIAADAVLEAVGSRPNVEWLSGNGLDLSDGVRCDEHLRVEHRPDVVACGDVARFPNALFDEVPRRVEHWVTAVDTAKRAGQVLAAHLRGAGCGDAFAPVPSFWSHQASIRLQAFGAPGLGGDDVRVLEGELGGEAAVGYHREGRLVGVVLLGLTARYGYYRKEIERSSGGRPAGR</sequence>
<dbReference type="GO" id="GO:0016651">
    <property type="term" value="F:oxidoreductase activity, acting on NAD(P)H"/>
    <property type="evidence" value="ECO:0007669"/>
    <property type="project" value="TreeGrafter"/>
</dbReference>
<keyword evidence="2" id="KW-0285">Flavoprotein</keyword>
<dbReference type="PANTHER" id="PTHR43557:SF2">
    <property type="entry name" value="RIESKE DOMAIN-CONTAINING PROTEIN-RELATED"/>
    <property type="match status" value="1"/>
</dbReference>
<evidence type="ECO:0000313" key="6">
    <source>
        <dbReference type="EMBL" id="TNC29230.1"/>
    </source>
</evidence>
<dbReference type="Proteomes" id="UP000305546">
    <property type="component" value="Unassembled WGS sequence"/>
</dbReference>
<comment type="caution">
    <text evidence="6">The sequence shown here is derived from an EMBL/GenBank/DDBJ whole genome shotgun (WGS) entry which is preliminary data.</text>
</comment>
<dbReference type="GO" id="GO:0005737">
    <property type="term" value="C:cytoplasm"/>
    <property type="evidence" value="ECO:0007669"/>
    <property type="project" value="TreeGrafter"/>
</dbReference>
<dbReference type="PRINTS" id="PR00368">
    <property type="entry name" value="FADPNR"/>
</dbReference>
<reference evidence="6 7" key="1">
    <citation type="submission" date="2019-06" db="EMBL/GenBank/DDBJ databases">
        <title>Amycolatopsis alkalitolerans sp. nov., isolated from Gastrodia elata Blume.</title>
        <authorList>
            <person name="Narsing Rao M.P."/>
            <person name="Li W.J."/>
        </authorList>
    </citation>
    <scope>NUCLEOTIDE SEQUENCE [LARGE SCALE GENOMIC DNA]</scope>
    <source>
        <strain evidence="6 7">SYSUP0005</strain>
    </source>
</reference>
<evidence type="ECO:0000259" key="5">
    <source>
        <dbReference type="Pfam" id="PF07992"/>
    </source>
</evidence>
<dbReference type="Gene3D" id="3.30.390.30">
    <property type="match status" value="1"/>
</dbReference>
<dbReference type="PANTHER" id="PTHR43557">
    <property type="entry name" value="APOPTOSIS-INDUCING FACTOR 1"/>
    <property type="match status" value="1"/>
</dbReference>
<evidence type="ECO:0000256" key="4">
    <source>
        <dbReference type="ARBA" id="ARBA00023002"/>
    </source>
</evidence>